<dbReference type="SUPFAM" id="SSF52058">
    <property type="entry name" value="L domain-like"/>
    <property type="match status" value="2"/>
</dbReference>
<evidence type="ECO:0000256" key="3">
    <source>
        <dbReference type="SAM" id="MobiDB-lite"/>
    </source>
</evidence>
<dbReference type="Pfam" id="PF13306">
    <property type="entry name" value="LRR_5"/>
    <property type="match status" value="4"/>
</dbReference>
<dbReference type="PANTHER" id="PTHR45661">
    <property type="entry name" value="SURFACE ANTIGEN"/>
    <property type="match status" value="1"/>
</dbReference>
<feature type="compositionally biased region" description="Acidic residues" evidence="3">
    <location>
        <begin position="72"/>
        <end position="85"/>
    </location>
</feature>
<feature type="compositionally biased region" description="Basic and acidic residues" evidence="3">
    <location>
        <begin position="133"/>
        <end position="153"/>
    </location>
</feature>
<dbReference type="PANTHER" id="PTHR45661:SF3">
    <property type="entry name" value="IG-LIKE DOMAIN-CONTAINING PROTEIN"/>
    <property type="match status" value="1"/>
</dbReference>
<dbReference type="Gene3D" id="3.80.10.10">
    <property type="entry name" value="Ribonuclease Inhibitor"/>
    <property type="match status" value="5"/>
</dbReference>
<reference evidence="4" key="1">
    <citation type="submission" date="2024-06" db="EMBL/GenBank/DDBJ databases">
        <title>Lacrimispora cavernae sp. nov., a novel anaerobe isolated from bat guano pile inside a cave.</title>
        <authorList>
            <person name="Miller S.L."/>
            <person name="Lu N."/>
            <person name="King J."/>
            <person name="Sankaranarayanan K."/>
            <person name="Lawson P.A."/>
        </authorList>
    </citation>
    <scope>NUCLEOTIDE SEQUENCE</scope>
    <source>
        <strain evidence="4">BS-2</strain>
    </source>
</reference>
<proteinExistence type="predicted"/>
<feature type="compositionally biased region" description="Acidic residues" evidence="3">
    <location>
        <begin position="45"/>
        <end position="64"/>
    </location>
</feature>
<keyword evidence="1" id="KW-0677">Repeat</keyword>
<dbReference type="Gene3D" id="2.10.270.10">
    <property type="entry name" value="Cholin Binding"/>
    <property type="match status" value="1"/>
</dbReference>
<dbReference type="EMBL" id="CP157940">
    <property type="protein sequence ID" value="XBS56017.1"/>
    <property type="molecule type" value="Genomic_DNA"/>
</dbReference>
<evidence type="ECO:0000313" key="4">
    <source>
        <dbReference type="EMBL" id="XBS56017.1"/>
    </source>
</evidence>
<dbReference type="RefSeq" id="WP_349948649.1">
    <property type="nucleotide sequence ID" value="NZ_CP157940.1"/>
</dbReference>
<dbReference type="AlphaFoldDB" id="A0AAU7PUG2"/>
<feature type="compositionally biased region" description="Polar residues" evidence="3">
    <location>
        <begin position="1116"/>
        <end position="1134"/>
    </location>
</feature>
<dbReference type="InterPro" id="IPR053139">
    <property type="entry name" value="Surface_bspA-like"/>
</dbReference>
<dbReference type="InterPro" id="IPR018337">
    <property type="entry name" value="Cell_wall/Cho-bd_repeat"/>
</dbReference>
<organism evidence="4">
    <name type="scientific">Lacrimispora sp. BS-2</name>
    <dbReference type="NCBI Taxonomy" id="3151850"/>
    <lineage>
        <taxon>Bacteria</taxon>
        <taxon>Bacillati</taxon>
        <taxon>Bacillota</taxon>
        <taxon>Clostridia</taxon>
        <taxon>Lachnospirales</taxon>
        <taxon>Lachnospiraceae</taxon>
        <taxon>Lacrimispora</taxon>
    </lineage>
</organism>
<protein>
    <submittedName>
        <fullName evidence="4">Leucine-rich repeat protein</fullName>
    </submittedName>
</protein>
<feature type="region of interest" description="Disordered" evidence="3">
    <location>
        <begin position="1063"/>
        <end position="1144"/>
    </location>
</feature>
<evidence type="ECO:0000256" key="1">
    <source>
        <dbReference type="ARBA" id="ARBA00022737"/>
    </source>
</evidence>
<sequence length="1257" mass="137125">MKRKHVRGKGVWRAAASIMAAVVLTTAIPLNLPVYGEELVKEQESQEPDEGVTDTGDESNEGELVEEKETQESEETVADSENDSTEESKETDEKDHSEPEDDKPEESRAEENQPEEGQTDKGQPEESQTEENQTEKEKADENQQNENETKPENESPVTDDALTGNVDGEQNKPLDQAVSTKMVRVAVSSDDFVINGKGVITEYNGNDMVVDIPSEINDVIVIGIGDGVFEYSDIERVSIPDTIKTIGDDAFSCSFSLESVSFYGNVPSIGNNAFYQCGEGTDGLTFHCPSNLESEYFEALAEWLYDENGNNALEGDLDLYEGDTPSVPQPEDYLDAVEDSSSGGVIIKGLKSGSKETSITIPETLNGKNVTQIKAGAFKNNTKIKTVTIEAGITSIGDGTFNGCSSLETITFPDTLTSIGNEAFYNCKKLKDVTFPDTLSGIGSKAFYNCQNLTGVTFPGSLKAIGSNAFYQCLALERADLSQTEIMVIAQNTFESCQVLSEVVLPEGLETIEQYAFFKCNAITEITLPQSLKRIGQGAFQYAHLTKVEIPAGVGLIGDKEFAAEAFWCDGLKEINVSEDNPSYADVDGVLYTKDKKTLLYYPNGREDTIYKILEGAEEISGYAFKVPAGQRPDNWDSTKGDNLNTIVFPATLKKVGNGAFAQRTLDSMTITPNIEWGTYVLDNCKVKTIEIAEGVTEIPDNFFYGATGFQELTLPASLKRIGNRAFDRFPLESIELPAGLEEIGVEAFECSKLTGIKIPKTVKTIGDRAFYLNKNLKDVVFEEGSALKNTGAFTFNSCSELETITLPYGVEVIDNGCFSSCDSLEYVGIPSTVTTLGDFAFSGSGIRTMELTDSIRYMGTGVFRNSFLEYIKLPASLETMGTCTFEWCRDLEKVIFPDNMKLKNLPSDTFFYCTNLAGLTLPASIARTEPCSLSYCESLKKVEYKNKNLQRSVFDCFAINLNSYFGYGEWDEGTNYGLYIPADTTISTKNGFTVNTDITTITTPEADKTEDLYNEVMSYTNESDGTKTRSASAATANCGCAGGGGIFKYTATISPKFNYVVTQGQDSGGKDDNQNPSNPKDNENGTNPGDTPSGNMPSKNTSSEKSSSEDIISRTGANASLPVNVTGGPSTTRSDGKSPAAGSWAMDGKGWKFNYTADRTSALGWEYVTWNGVSGWYYFNKEGYMLIGWIEDNGRKYYLDRPGAAVQGQMAEGWKLLDGKWYYFNAVSDGVRGALLTDTVTPDGYRVGADGSWNGL</sequence>
<accession>A0AAU7PUG2</accession>
<feature type="repeat" description="Cell wall-binding" evidence="2">
    <location>
        <begin position="1163"/>
        <end position="1186"/>
    </location>
</feature>
<evidence type="ECO:0000256" key="2">
    <source>
        <dbReference type="PROSITE-ProRule" id="PRU00591"/>
    </source>
</evidence>
<dbReference type="InterPro" id="IPR032675">
    <property type="entry name" value="LRR_dom_sf"/>
</dbReference>
<gene>
    <name evidence="4" type="ORF">ABFV83_09600</name>
</gene>
<dbReference type="Pfam" id="PF01473">
    <property type="entry name" value="Choline_bind_1"/>
    <property type="match status" value="2"/>
</dbReference>
<dbReference type="Gene3D" id="3.40.50.12480">
    <property type="match status" value="1"/>
</dbReference>
<name>A0AAU7PUG2_9FIRM</name>
<dbReference type="SUPFAM" id="SSF69360">
    <property type="entry name" value="Cell wall binding repeat"/>
    <property type="match status" value="1"/>
</dbReference>
<dbReference type="InterPro" id="IPR026906">
    <property type="entry name" value="LRR_5"/>
</dbReference>
<feature type="compositionally biased region" description="Basic and acidic residues" evidence="3">
    <location>
        <begin position="86"/>
        <end position="97"/>
    </location>
</feature>
<feature type="compositionally biased region" description="Polar residues" evidence="3">
    <location>
        <begin position="1075"/>
        <end position="1098"/>
    </location>
</feature>
<feature type="region of interest" description="Disordered" evidence="3">
    <location>
        <begin position="39"/>
        <end position="175"/>
    </location>
</feature>
<dbReference type="PROSITE" id="PS51170">
    <property type="entry name" value="CW"/>
    <property type="match status" value="1"/>
</dbReference>